<feature type="transmembrane region" description="Helical" evidence="1">
    <location>
        <begin position="12"/>
        <end position="35"/>
    </location>
</feature>
<keyword evidence="3" id="KW-1185">Reference proteome</keyword>
<accession>A0AAD9HN38</accession>
<keyword evidence="1" id="KW-0472">Membrane</keyword>
<evidence type="ECO:0000256" key="1">
    <source>
        <dbReference type="SAM" id="Phobius"/>
    </source>
</evidence>
<organism evidence="2 3">
    <name type="scientific">Colletotrichum zoysiae</name>
    <dbReference type="NCBI Taxonomy" id="1216348"/>
    <lineage>
        <taxon>Eukaryota</taxon>
        <taxon>Fungi</taxon>
        <taxon>Dikarya</taxon>
        <taxon>Ascomycota</taxon>
        <taxon>Pezizomycotina</taxon>
        <taxon>Sordariomycetes</taxon>
        <taxon>Hypocreomycetidae</taxon>
        <taxon>Glomerellales</taxon>
        <taxon>Glomerellaceae</taxon>
        <taxon>Colletotrichum</taxon>
        <taxon>Colletotrichum graminicola species complex</taxon>
    </lineage>
</organism>
<sequence length="78" mass="8929">MRWMGLCNYIGIVTLVWGRVIAGVAGWGTLLHYILQGTGTNYYQAWAQVRWTKRCKTDGIGRRNGRRNGKTVRKGKCR</sequence>
<protein>
    <submittedName>
        <fullName evidence="2">Uncharacterized protein</fullName>
    </submittedName>
</protein>
<evidence type="ECO:0000313" key="3">
    <source>
        <dbReference type="Proteomes" id="UP001232148"/>
    </source>
</evidence>
<reference evidence="2" key="1">
    <citation type="submission" date="2021-06" db="EMBL/GenBank/DDBJ databases">
        <title>Comparative genomics, transcriptomics and evolutionary studies reveal genomic signatures of adaptation to plant cell wall in hemibiotrophic fungi.</title>
        <authorList>
            <consortium name="DOE Joint Genome Institute"/>
            <person name="Baroncelli R."/>
            <person name="Diaz J.F."/>
            <person name="Benocci T."/>
            <person name="Peng M."/>
            <person name="Battaglia E."/>
            <person name="Haridas S."/>
            <person name="Andreopoulos W."/>
            <person name="Labutti K."/>
            <person name="Pangilinan J."/>
            <person name="Floch G.L."/>
            <person name="Makela M.R."/>
            <person name="Henrissat B."/>
            <person name="Grigoriev I.V."/>
            <person name="Crouch J.A."/>
            <person name="De Vries R.P."/>
            <person name="Sukno S.A."/>
            <person name="Thon M.R."/>
        </authorList>
    </citation>
    <scope>NUCLEOTIDE SEQUENCE</scope>
    <source>
        <strain evidence="2">MAFF235873</strain>
    </source>
</reference>
<name>A0AAD9HN38_9PEZI</name>
<gene>
    <name evidence="2" type="ORF">LX32DRAFT_218237</name>
</gene>
<evidence type="ECO:0000313" key="2">
    <source>
        <dbReference type="EMBL" id="KAK2032161.1"/>
    </source>
</evidence>
<keyword evidence="1" id="KW-0812">Transmembrane</keyword>
<dbReference type="Proteomes" id="UP001232148">
    <property type="component" value="Unassembled WGS sequence"/>
</dbReference>
<dbReference type="EMBL" id="MU842833">
    <property type="protein sequence ID" value="KAK2032161.1"/>
    <property type="molecule type" value="Genomic_DNA"/>
</dbReference>
<dbReference type="AlphaFoldDB" id="A0AAD9HN38"/>
<proteinExistence type="predicted"/>
<keyword evidence="1" id="KW-1133">Transmembrane helix</keyword>
<comment type="caution">
    <text evidence="2">The sequence shown here is derived from an EMBL/GenBank/DDBJ whole genome shotgun (WGS) entry which is preliminary data.</text>
</comment>